<dbReference type="GO" id="GO:0015095">
    <property type="term" value="F:magnesium ion transmembrane transporter activity"/>
    <property type="evidence" value="ECO:0007669"/>
    <property type="project" value="UniProtKB-UniRule"/>
</dbReference>
<dbReference type="Gene3D" id="1.20.58.340">
    <property type="entry name" value="Magnesium transport protein CorA, transmembrane region"/>
    <property type="match status" value="2"/>
</dbReference>
<dbReference type="GO" id="GO:0015087">
    <property type="term" value="F:cobalt ion transmembrane transporter activity"/>
    <property type="evidence" value="ECO:0007669"/>
    <property type="project" value="UniProtKB-UniRule"/>
</dbReference>
<evidence type="ECO:0000256" key="12">
    <source>
        <dbReference type="RuleBase" id="RU362010"/>
    </source>
</evidence>
<comment type="function">
    <text evidence="11">Mediates influx of magnesium ions. Alternates between open and closed states. Activated by low cytoplasmic Mg(2+) levels. Inactive when cytoplasmic Mg(2+) levels are high.</text>
</comment>
<dbReference type="SUPFAM" id="SSF143865">
    <property type="entry name" value="CorA soluble domain-like"/>
    <property type="match status" value="1"/>
</dbReference>
<dbReference type="EMBL" id="JACHBX010000001">
    <property type="protein sequence ID" value="MBB6131942.1"/>
    <property type="molecule type" value="Genomic_DNA"/>
</dbReference>
<comment type="subcellular location">
    <subcellularLocation>
        <location evidence="1">Cell membrane</location>
        <topology evidence="1">Multi-pass membrane protein</topology>
    </subcellularLocation>
    <subcellularLocation>
        <location evidence="12">Membrane</location>
        <topology evidence="12">Multi-pass membrane protein</topology>
    </subcellularLocation>
</comment>
<keyword evidence="9 12" id="KW-0472">Membrane</keyword>
<keyword evidence="3 12" id="KW-0813">Transport</keyword>
<keyword evidence="8 12" id="KW-0406">Ion transport</keyword>
<dbReference type="PANTHER" id="PTHR46494">
    <property type="entry name" value="CORA FAMILY METAL ION TRANSPORTER (EUROFUNG)"/>
    <property type="match status" value="1"/>
</dbReference>
<dbReference type="PANTHER" id="PTHR46494:SF1">
    <property type="entry name" value="CORA FAMILY METAL ION TRANSPORTER (EUROFUNG)"/>
    <property type="match status" value="1"/>
</dbReference>
<evidence type="ECO:0000256" key="8">
    <source>
        <dbReference type="ARBA" id="ARBA00023065"/>
    </source>
</evidence>
<dbReference type="Gene3D" id="3.30.460.20">
    <property type="entry name" value="CorA soluble domain-like"/>
    <property type="match status" value="1"/>
</dbReference>
<dbReference type="InterPro" id="IPR045863">
    <property type="entry name" value="CorA_TM1_TM2"/>
</dbReference>
<feature type="transmembrane region" description="Helical" evidence="12">
    <location>
        <begin position="296"/>
        <end position="313"/>
    </location>
</feature>
<dbReference type="NCBIfam" id="TIGR00383">
    <property type="entry name" value="corA"/>
    <property type="match status" value="1"/>
</dbReference>
<dbReference type="GO" id="GO:0005886">
    <property type="term" value="C:plasma membrane"/>
    <property type="evidence" value="ECO:0007669"/>
    <property type="project" value="UniProtKB-SubCell"/>
</dbReference>
<comment type="similarity">
    <text evidence="2 12">Belongs to the CorA metal ion transporter (MIT) (TC 1.A.35) family.</text>
</comment>
<dbReference type="RefSeq" id="WP_183549401.1">
    <property type="nucleotide sequence ID" value="NZ_JACHBX010000001.1"/>
</dbReference>
<dbReference type="FunFam" id="1.20.58.340:FF:000004">
    <property type="entry name" value="Magnesium transport protein CorA"/>
    <property type="match status" value="1"/>
</dbReference>
<dbReference type="GO" id="GO:0000287">
    <property type="term" value="F:magnesium ion binding"/>
    <property type="evidence" value="ECO:0007669"/>
    <property type="project" value="TreeGrafter"/>
</dbReference>
<name>A0A7W9WXH0_9BURK</name>
<gene>
    <name evidence="12" type="primary">corA</name>
    <name evidence="13" type="ORF">HD842_000053</name>
</gene>
<keyword evidence="7 12" id="KW-1133">Transmembrane helix</keyword>
<evidence type="ECO:0000256" key="11">
    <source>
        <dbReference type="ARBA" id="ARBA00045497"/>
    </source>
</evidence>
<evidence type="ECO:0000256" key="2">
    <source>
        <dbReference type="ARBA" id="ARBA00009765"/>
    </source>
</evidence>
<comment type="catalytic activity">
    <reaction evidence="10">
        <text>Mg(2+)(in) = Mg(2+)(out)</text>
        <dbReference type="Rhea" id="RHEA:29827"/>
        <dbReference type="ChEBI" id="CHEBI:18420"/>
    </reaction>
</comment>
<proteinExistence type="inferred from homology"/>
<evidence type="ECO:0000313" key="13">
    <source>
        <dbReference type="EMBL" id="MBB6131942.1"/>
    </source>
</evidence>
<feature type="transmembrane region" description="Helical" evidence="12">
    <location>
        <begin position="265"/>
        <end position="284"/>
    </location>
</feature>
<accession>A0A7W9WXH0</accession>
<protein>
    <recommendedName>
        <fullName evidence="12">Magnesium transport protein CorA</fullName>
    </recommendedName>
</protein>
<dbReference type="InterPro" id="IPR002523">
    <property type="entry name" value="MgTranspt_CorA/ZnTranspt_ZntB"/>
</dbReference>
<keyword evidence="14" id="KW-1185">Reference proteome</keyword>
<dbReference type="CDD" id="cd12830">
    <property type="entry name" value="MtCorA-like"/>
    <property type="match status" value="1"/>
</dbReference>
<reference evidence="13 14" key="1">
    <citation type="submission" date="2020-08" db="EMBL/GenBank/DDBJ databases">
        <title>The Agave Microbiome: Exploring the role of microbial communities in plant adaptations to desert environments.</title>
        <authorList>
            <person name="Partida-Martinez L.P."/>
        </authorList>
    </citation>
    <scope>NUCLEOTIDE SEQUENCE [LARGE SCALE GENOMIC DNA]</scope>
    <source>
        <strain evidence="13 14">AT3.2</strain>
    </source>
</reference>
<evidence type="ECO:0000256" key="10">
    <source>
        <dbReference type="ARBA" id="ARBA00034269"/>
    </source>
</evidence>
<evidence type="ECO:0000313" key="14">
    <source>
        <dbReference type="Proteomes" id="UP000540787"/>
    </source>
</evidence>
<keyword evidence="6 12" id="KW-0460">Magnesium</keyword>
<dbReference type="InterPro" id="IPR004488">
    <property type="entry name" value="Mg/Co-transport_prot_CorA"/>
</dbReference>
<evidence type="ECO:0000256" key="9">
    <source>
        <dbReference type="ARBA" id="ARBA00023136"/>
    </source>
</evidence>
<evidence type="ECO:0000256" key="6">
    <source>
        <dbReference type="ARBA" id="ARBA00022842"/>
    </source>
</evidence>
<evidence type="ECO:0000256" key="7">
    <source>
        <dbReference type="ARBA" id="ARBA00022989"/>
    </source>
</evidence>
<dbReference type="Proteomes" id="UP000540787">
    <property type="component" value="Unassembled WGS sequence"/>
</dbReference>
<dbReference type="SUPFAM" id="SSF144083">
    <property type="entry name" value="Magnesium transport protein CorA, transmembrane region"/>
    <property type="match status" value="1"/>
</dbReference>
<evidence type="ECO:0000256" key="5">
    <source>
        <dbReference type="ARBA" id="ARBA00022692"/>
    </source>
</evidence>
<organism evidence="13 14">
    <name type="scientific">Massilia aurea</name>
    <dbReference type="NCBI Taxonomy" id="373040"/>
    <lineage>
        <taxon>Bacteria</taxon>
        <taxon>Pseudomonadati</taxon>
        <taxon>Pseudomonadota</taxon>
        <taxon>Betaproteobacteria</taxon>
        <taxon>Burkholderiales</taxon>
        <taxon>Oxalobacteraceae</taxon>
        <taxon>Telluria group</taxon>
        <taxon>Massilia</taxon>
    </lineage>
</organism>
<evidence type="ECO:0000256" key="1">
    <source>
        <dbReference type="ARBA" id="ARBA00004651"/>
    </source>
</evidence>
<keyword evidence="4 12" id="KW-1003">Cell membrane</keyword>
<comment type="caution">
    <text evidence="13">The sequence shown here is derived from an EMBL/GenBank/DDBJ whole genome shotgun (WGS) entry which is preliminary data.</text>
</comment>
<dbReference type="GO" id="GO:0050897">
    <property type="term" value="F:cobalt ion binding"/>
    <property type="evidence" value="ECO:0007669"/>
    <property type="project" value="TreeGrafter"/>
</dbReference>
<evidence type="ECO:0000256" key="3">
    <source>
        <dbReference type="ARBA" id="ARBA00022448"/>
    </source>
</evidence>
<keyword evidence="5 12" id="KW-0812">Transmembrane</keyword>
<dbReference type="InterPro" id="IPR045861">
    <property type="entry name" value="CorA_cytoplasmic_dom"/>
</dbReference>
<sequence length="322" mass="36649">MLINCVAYQEGKKLSDIPVEDISEYIKLDDTFVWVALRDPDAADIALMQEEFGLHELAVEDALRGHQRPKLEEYGDSLFVVVQIVELVGEEMSVGQLSVFAGPNYVLSVRRDANQGFLGVRARAEREPHQLRKGAGFVLYALVDAVVDRYFPVVDTLESELESIEDHIFSMQGKQRDNVERLYDLKRKAQTLRHAVVPLMDALGRLYGGRVPAVVDETQEYFRDVHDHLHRIAGRLDAVRDTINTAIQVTLSMVAIEENEVSKKLASYAAIFAVFTAFAGVWGMNFEFMPELKWKYGYPFAMLTMICVCGYLYRKFKRVGWL</sequence>
<dbReference type="Pfam" id="PF01544">
    <property type="entry name" value="CorA"/>
    <property type="match status" value="1"/>
</dbReference>
<evidence type="ECO:0000256" key="4">
    <source>
        <dbReference type="ARBA" id="ARBA00022475"/>
    </source>
</evidence>
<dbReference type="AlphaFoldDB" id="A0A7W9WXH0"/>